<accession>A0ABM1NAF3</accession>
<keyword evidence="14" id="KW-0342">GTP-binding</keyword>
<evidence type="ECO:0000256" key="6">
    <source>
        <dbReference type="ARBA" id="ARBA00022741"/>
    </source>
</evidence>
<gene>
    <name evidence="22" type="primary">LOC108567704</name>
</gene>
<evidence type="ECO:0000256" key="16">
    <source>
        <dbReference type="ARBA" id="ARBA00023157"/>
    </source>
</evidence>
<evidence type="ECO:0000256" key="13">
    <source>
        <dbReference type="ARBA" id="ARBA00023128"/>
    </source>
</evidence>
<dbReference type="InterPro" id="IPR001401">
    <property type="entry name" value="Dynamin_GTPase"/>
</dbReference>
<feature type="coiled-coil region" evidence="19">
    <location>
        <begin position="908"/>
        <end position="971"/>
    </location>
</feature>
<comment type="catalytic activity">
    <reaction evidence="18">
        <text>GTP + H2O = GDP + phosphate + H(+)</text>
        <dbReference type="Rhea" id="RHEA:19669"/>
        <dbReference type="ChEBI" id="CHEBI:15377"/>
        <dbReference type="ChEBI" id="CHEBI:15378"/>
        <dbReference type="ChEBI" id="CHEBI:37565"/>
        <dbReference type="ChEBI" id="CHEBI:43474"/>
        <dbReference type="ChEBI" id="CHEBI:58189"/>
        <dbReference type="EC" id="3.6.5.5"/>
    </reaction>
</comment>
<keyword evidence="11 19" id="KW-0175">Coiled coil</keyword>
<evidence type="ECO:0000256" key="14">
    <source>
        <dbReference type="ARBA" id="ARBA00023134"/>
    </source>
</evidence>
<dbReference type="PANTHER" id="PTHR11566:SF67">
    <property type="entry name" value="DYNAMIN-LIKE 120 KDA PROTEIN, MITOCHONDRIAL"/>
    <property type="match status" value="1"/>
</dbReference>
<keyword evidence="15" id="KW-0472">Membrane</keyword>
<evidence type="ECO:0000256" key="4">
    <source>
        <dbReference type="ARBA" id="ARBA00022692"/>
    </source>
</evidence>
<dbReference type="InterPro" id="IPR045063">
    <property type="entry name" value="Dynamin_N"/>
</dbReference>
<evidence type="ECO:0000313" key="22">
    <source>
        <dbReference type="RefSeq" id="XP_017783803.1"/>
    </source>
</evidence>
<name>A0ABM1NAF3_NICVS</name>
<evidence type="ECO:0000256" key="3">
    <source>
        <dbReference type="ARBA" id="ARBA00011980"/>
    </source>
</evidence>
<keyword evidence="12" id="KW-0446">Lipid-binding</keyword>
<evidence type="ECO:0000256" key="10">
    <source>
        <dbReference type="ARBA" id="ARBA00022989"/>
    </source>
</evidence>
<keyword evidence="13" id="KW-0496">Mitochondrion</keyword>
<evidence type="ECO:0000256" key="5">
    <source>
        <dbReference type="ARBA" id="ARBA00022703"/>
    </source>
</evidence>
<evidence type="ECO:0000256" key="11">
    <source>
        <dbReference type="ARBA" id="ARBA00023054"/>
    </source>
</evidence>
<comment type="subcellular location">
    <subcellularLocation>
        <location evidence="1">Mitochondrion inner membrane</location>
        <topology evidence="1">Single-pass membrane protein</topology>
    </subcellularLocation>
    <subcellularLocation>
        <location evidence="2">Mitochondrion intermembrane space</location>
    </subcellularLocation>
</comment>
<dbReference type="SUPFAM" id="SSF52540">
    <property type="entry name" value="P-loop containing nucleoside triphosphate hydrolases"/>
    <property type="match status" value="1"/>
</dbReference>
<keyword evidence="9" id="KW-0809">Transit peptide</keyword>
<dbReference type="PRINTS" id="PR00195">
    <property type="entry name" value="DYNAMIN"/>
</dbReference>
<feature type="coiled-coil region" evidence="19">
    <location>
        <begin position="221"/>
        <end position="266"/>
    </location>
</feature>
<evidence type="ECO:0000256" key="9">
    <source>
        <dbReference type="ARBA" id="ARBA00022946"/>
    </source>
</evidence>
<evidence type="ECO:0000256" key="8">
    <source>
        <dbReference type="ARBA" id="ARBA00022801"/>
    </source>
</evidence>
<evidence type="ECO:0000256" key="17">
    <source>
        <dbReference type="ARBA" id="ARBA00044791"/>
    </source>
</evidence>
<dbReference type="Pfam" id="PF00350">
    <property type="entry name" value="Dynamin_N"/>
    <property type="match status" value="1"/>
</dbReference>
<evidence type="ECO:0000259" key="20">
    <source>
        <dbReference type="PROSITE" id="PS51718"/>
    </source>
</evidence>
<dbReference type="Gene3D" id="3.40.50.300">
    <property type="entry name" value="P-loop containing nucleotide triphosphate hydrolases"/>
    <property type="match status" value="1"/>
</dbReference>
<keyword evidence="21" id="KW-1185">Reference proteome</keyword>
<dbReference type="InterPro" id="IPR045817">
    <property type="entry name" value="OPA1_C"/>
</dbReference>
<reference evidence="22" key="1">
    <citation type="submission" date="2025-08" db="UniProtKB">
        <authorList>
            <consortium name="RefSeq"/>
        </authorList>
    </citation>
    <scope>IDENTIFICATION</scope>
    <source>
        <tissue evidence="22">Whole Larva</tissue>
    </source>
</reference>
<keyword evidence="16" id="KW-1015">Disulfide bond</keyword>
<dbReference type="InterPro" id="IPR022812">
    <property type="entry name" value="Dynamin"/>
</dbReference>
<dbReference type="GeneID" id="108567704"/>
<evidence type="ECO:0000256" key="7">
    <source>
        <dbReference type="ARBA" id="ARBA00022792"/>
    </source>
</evidence>
<dbReference type="CDD" id="cd08771">
    <property type="entry name" value="DLP_1"/>
    <property type="match status" value="1"/>
</dbReference>
<dbReference type="PROSITE" id="PS51718">
    <property type="entry name" value="G_DYNAMIN_2"/>
    <property type="match status" value="1"/>
</dbReference>
<dbReference type="InterPro" id="IPR030381">
    <property type="entry name" value="G_DYNAMIN_dom"/>
</dbReference>
<dbReference type="SMART" id="SM00053">
    <property type="entry name" value="DYNc"/>
    <property type="match status" value="1"/>
</dbReference>
<evidence type="ECO:0000256" key="19">
    <source>
        <dbReference type="SAM" id="Coils"/>
    </source>
</evidence>
<evidence type="ECO:0000313" key="21">
    <source>
        <dbReference type="Proteomes" id="UP000695000"/>
    </source>
</evidence>
<sequence length="972" mass="112397">MEHLLRGKFGRVVISSYRNNPLKYGPAGYTSRSIATLWAGRALDRSKPLLKSQQFQERRKYGMLVVRALRGVLKIRYLLLGGALGGGVTLQKKYQDWKEGLPDLKWLEDVMPDNVKWQQFRGSLIQLKDSVKDNIEIDPRLKSLSEAKYKEFRSWFDQRLDDAIAAAEINNQNGSLAIEGAFSSISQFLDRLYSETKDEIKEKTVAYARPFAQPNVDEAARKEAQQRLDGLQDEMMQTQIKYQRELERLEKENKELRKQNLLLRQGRKPPTRQVKRSLIDMYSEVLDELADYDSGYNTADQLPRVVVVGDQSSGKTSVLEMIAQARIFPRGAGEMMTRAPVKVTLSEGPYHVAQFRDSSREFDLSKEADLSELRREVELRMRNSVRGGKTVSSDVISMTVKGPGLQRMVLVDLPGIISTQTTDMASDTRESIKQMTQAYMSNPNAIILCIQDGAVDAERSNVTDLVAQCDPSGKRTIFVLTKVDMAEQNLADPNRIRKILSGKLFPMKALGYFAVVTGRGRKDDSIQTIKDYEENFFRGSKLFKDGLVKSTQVTTRNLSLAVADCFWKMVRETVEQQADAFKATRFNLETEWKNNFPRLREQDRDELFERARTEILDEVVNLSQVSPKQWEDCLLNKIWDKVSGHVFESIYLPAAQTGTQETFNTSVDIKLRQWAETALPAKSVESGWETLQTEFQQFIDKAKQTPNHDDIFDMLKGAVIREAMSRHVWEDKAAEVLRVIQLNTLEDRTVSDKRDWDQAVKFLESSVKDKLKETETDLMHLLGPSTKERWMYWKYLSEEQSKRNSVKSELDKIIYSDDKHPPTLSYDELTTIRKNLQRGNIDVDNVFIREVWNPVYRRHFLKQSLTKAYDCRRAFYMYHQQMDVDCGDVVLFHRIQQMMKITSNALRQQIMNREARRLDKEIKEVLEDYSQDNSNKEKLLTGRRVVLAEDLKRVRQIQEKLEEFIQALNKEK</sequence>
<keyword evidence="7" id="KW-0999">Mitochondrion inner membrane</keyword>
<evidence type="ECO:0000256" key="1">
    <source>
        <dbReference type="ARBA" id="ARBA00004434"/>
    </source>
</evidence>
<evidence type="ECO:0000256" key="2">
    <source>
        <dbReference type="ARBA" id="ARBA00004569"/>
    </source>
</evidence>
<evidence type="ECO:0000256" key="12">
    <source>
        <dbReference type="ARBA" id="ARBA00023121"/>
    </source>
</evidence>
<evidence type="ECO:0000256" key="15">
    <source>
        <dbReference type="ARBA" id="ARBA00023136"/>
    </source>
</evidence>
<evidence type="ECO:0000256" key="18">
    <source>
        <dbReference type="ARBA" id="ARBA00048040"/>
    </source>
</evidence>
<keyword evidence="5" id="KW-0053">Apoptosis</keyword>
<dbReference type="InterPro" id="IPR027417">
    <property type="entry name" value="P-loop_NTPase"/>
</dbReference>
<feature type="domain" description="Dynamin-type G" evidence="20">
    <location>
        <begin position="299"/>
        <end position="575"/>
    </location>
</feature>
<dbReference type="RefSeq" id="XP_017783803.1">
    <property type="nucleotide sequence ID" value="XM_017928314.1"/>
</dbReference>
<organism evidence="21 22">
    <name type="scientific">Nicrophorus vespilloides</name>
    <name type="common">Boreal carrion beetle</name>
    <dbReference type="NCBI Taxonomy" id="110193"/>
    <lineage>
        <taxon>Eukaryota</taxon>
        <taxon>Metazoa</taxon>
        <taxon>Ecdysozoa</taxon>
        <taxon>Arthropoda</taxon>
        <taxon>Hexapoda</taxon>
        <taxon>Insecta</taxon>
        <taxon>Pterygota</taxon>
        <taxon>Neoptera</taxon>
        <taxon>Endopterygota</taxon>
        <taxon>Coleoptera</taxon>
        <taxon>Polyphaga</taxon>
        <taxon>Staphyliniformia</taxon>
        <taxon>Silphidae</taxon>
        <taxon>Nicrophorinae</taxon>
        <taxon>Nicrophorus</taxon>
    </lineage>
</organism>
<keyword evidence="6" id="KW-0547">Nucleotide-binding</keyword>
<keyword evidence="8" id="KW-0378">Hydrolase</keyword>
<dbReference type="PANTHER" id="PTHR11566">
    <property type="entry name" value="DYNAMIN"/>
    <property type="match status" value="1"/>
</dbReference>
<protein>
    <recommendedName>
        <fullName evidence="17">Dynamin-like GTPase OPA1, mitochondrial</fullName>
        <ecNumber evidence="3">3.6.5.5</ecNumber>
    </recommendedName>
</protein>
<keyword evidence="10" id="KW-1133">Transmembrane helix</keyword>
<proteinExistence type="predicted"/>
<dbReference type="Proteomes" id="UP000695000">
    <property type="component" value="Unplaced"/>
</dbReference>
<dbReference type="Pfam" id="PF19434">
    <property type="entry name" value="OPA1_C"/>
    <property type="match status" value="1"/>
</dbReference>
<keyword evidence="4" id="KW-0812">Transmembrane</keyword>
<dbReference type="EC" id="3.6.5.5" evidence="3"/>